<dbReference type="Pfam" id="PF15477">
    <property type="entry name" value="SMAP"/>
    <property type="match status" value="1"/>
</dbReference>
<accession>T1JJR2</accession>
<dbReference type="PANTHER" id="PTHR22426">
    <property type="entry name" value="ARGININE_SERINE-RICH COILED-COIL PROTEIN 2"/>
    <property type="match status" value="1"/>
</dbReference>
<reference evidence="2" key="2">
    <citation type="submission" date="2015-02" db="UniProtKB">
        <authorList>
            <consortium name="EnsemblMetazoa"/>
        </authorList>
    </citation>
    <scope>IDENTIFICATION</scope>
</reference>
<dbReference type="EMBL" id="JH431859">
    <property type="status" value="NOT_ANNOTATED_CDS"/>
    <property type="molecule type" value="Genomic_DNA"/>
</dbReference>
<dbReference type="EnsemblMetazoa" id="SMAR014092-RA">
    <property type="protein sequence ID" value="SMAR014092-PA"/>
    <property type="gene ID" value="SMAR014092"/>
</dbReference>
<dbReference type="OMA" id="THIQRGM"/>
<feature type="domain" description="Small acidic protein-like" evidence="1">
    <location>
        <begin position="72"/>
        <end position="146"/>
    </location>
</feature>
<dbReference type="Proteomes" id="UP000014500">
    <property type="component" value="Unassembled WGS sequence"/>
</dbReference>
<dbReference type="AlphaFoldDB" id="T1JJR2"/>
<reference evidence="3" key="1">
    <citation type="submission" date="2011-05" db="EMBL/GenBank/DDBJ databases">
        <authorList>
            <person name="Richards S.R."/>
            <person name="Qu J."/>
            <person name="Jiang H."/>
            <person name="Jhangiani S.N."/>
            <person name="Agravi P."/>
            <person name="Goodspeed R."/>
            <person name="Gross S."/>
            <person name="Mandapat C."/>
            <person name="Jackson L."/>
            <person name="Mathew T."/>
            <person name="Pu L."/>
            <person name="Thornton R."/>
            <person name="Saada N."/>
            <person name="Wilczek-Boney K.B."/>
            <person name="Lee S."/>
            <person name="Kovar C."/>
            <person name="Wu Y."/>
            <person name="Scherer S.E."/>
            <person name="Worley K.C."/>
            <person name="Muzny D.M."/>
            <person name="Gibbs R."/>
        </authorList>
    </citation>
    <scope>NUCLEOTIDE SEQUENCE</scope>
    <source>
        <strain evidence="3">Brora</strain>
    </source>
</reference>
<dbReference type="STRING" id="126957.T1JJR2"/>
<organism evidence="2 3">
    <name type="scientific">Strigamia maritima</name>
    <name type="common">European centipede</name>
    <name type="synonym">Geophilus maritimus</name>
    <dbReference type="NCBI Taxonomy" id="126957"/>
    <lineage>
        <taxon>Eukaryota</taxon>
        <taxon>Metazoa</taxon>
        <taxon>Ecdysozoa</taxon>
        <taxon>Arthropoda</taxon>
        <taxon>Myriapoda</taxon>
        <taxon>Chilopoda</taxon>
        <taxon>Pleurostigmophora</taxon>
        <taxon>Geophilomorpha</taxon>
        <taxon>Linotaeniidae</taxon>
        <taxon>Strigamia</taxon>
    </lineage>
</organism>
<proteinExistence type="predicted"/>
<dbReference type="eggNOG" id="ENOG502QQ3C">
    <property type="taxonomic scope" value="Eukaryota"/>
</dbReference>
<keyword evidence="3" id="KW-1185">Reference proteome</keyword>
<sequence>MTPQLAVQQAMAAVNAKAQQLTGISLPKYYNPAAVNPMKYAEQMQKRKLLWNCNKDKQVQPVVVQTTSNNKWEKTTFAQDLDGKMTAKFRKLMGIKSDEAGEEIVHDEKNVSEEQIRKQEEMFRKLDQQYEVARMSTHTHRGVGLGFSSQSHHLFPK</sequence>
<name>T1JJR2_STRMM</name>
<dbReference type="HOGENOM" id="CLU_1680153_0_0_1"/>
<evidence type="ECO:0000313" key="3">
    <source>
        <dbReference type="Proteomes" id="UP000014500"/>
    </source>
</evidence>
<protein>
    <recommendedName>
        <fullName evidence="1">Small acidic protein-like domain-containing protein</fullName>
    </recommendedName>
</protein>
<evidence type="ECO:0000313" key="2">
    <source>
        <dbReference type="EnsemblMetazoa" id="SMAR014092-PA"/>
    </source>
</evidence>
<dbReference type="PANTHER" id="PTHR22426:SF2">
    <property type="entry name" value="ARGININE_SERINE-RICH COILED-COIL PROTEIN 2"/>
    <property type="match status" value="1"/>
</dbReference>
<dbReference type="InterPro" id="IPR028124">
    <property type="entry name" value="SMAP_dom"/>
</dbReference>
<evidence type="ECO:0000259" key="1">
    <source>
        <dbReference type="Pfam" id="PF15477"/>
    </source>
</evidence>
<dbReference type="PhylomeDB" id="T1JJR2"/>